<evidence type="ECO:0000256" key="9">
    <source>
        <dbReference type="RuleBase" id="RU003800"/>
    </source>
</evidence>
<protein>
    <recommendedName>
        <fullName evidence="8 9">Polyphosphate kinase</fullName>
        <ecNumber evidence="8 9">2.7.4.1</ecNumber>
    </recommendedName>
    <alternativeName>
        <fullName evidence="8">ATP-polyphosphate phosphotransferase</fullName>
    </alternativeName>
    <alternativeName>
        <fullName evidence="8">Polyphosphoric acid kinase</fullName>
    </alternativeName>
</protein>
<dbReference type="EC" id="2.7.4.1" evidence="8 9"/>
<dbReference type="AlphaFoldDB" id="A0A9D1PWP6"/>
<feature type="binding site" evidence="8">
    <location>
        <position position="472"/>
    </location>
    <ligand>
        <name>Mg(2+)</name>
        <dbReference type="ChEBI" id="CHEBI:18420"/>
    </ligand>
</feature>
<dbReference type="Gene3D" id="3.30.870.10">
    <property type="entry name" value="Endonuclease Chain A"/>
    <property type="match status" value="2"/>
</dbReference>
<keyword evidence="5 8" id="KW-0418">Kinase</keyword>
<feature type="binding site" evidence="8">
    <location>
        <position position="535"/>
    </location>
    <ligand>
        <name>ATP</name>
        <dbReference type="ChEBI" id="CHEBI:30616"/>
    </ligand>
</feature>
<evidence type="ECO:0000256" key="5">
    <source>
        <dbReference type="ARBA" id="ARBA00022777"/>
    </source>
</evidence>
<dbReference type="GO" id="GO:0006799">
    <property type="term" value="P:polyphosphate biosynthetic process"/>
    <property type="evidence" value="ECO:0007669"/>
    <property type="project" value="UniProtKB-UniRule"/>
</dbReference>
<feature type="binding site" evidence="8">
    <location>
        <position position="107"/>
    </location>
    <ligand>
        <name>ATP</name>
        <dbReference type="ChEBI" id="CHEBI:30616"/>
    </ligand>
</feature>
<dbReference type="Proteomes" id="UP000886752">
    <property type="component" value="Unassembled WGS sequence"/>
</dbReference>
<evidence type="ECO:0000256" key="4">
    <source>
        <dbReference type="ARBA" id="ARBA00022741"/>
    </source>
</evidence>
<dbReference type="EMBL" id="DXHV01000060">
    <property type="protein sequence ID" value="HIW00713.1"/>
    <property type="molecule type" value="Genomic_DNA"/>
</dbReference>
<feature type="domain" description="Polyphosphate kinase C-terminal" evidence="14">
    <location>
        <begin position="398"/>
        <end position="562"/>
    </location>
</feature>
<organism evidence="15 16">
    <name type="scientific">Candidatus Desulfovibrio intestinipullorum</name>
    <dbReference type="NCBI Taxonomy" id="2838536"/>
    <lineage>
        <taxon>Bacteria</taxon>
        <taxon>Pseudomonadati</taxon>
        <taxon>Thermodesulfobacteriota</taxon>
        <taxon>Desulfovibrionia</taxon>
        <taxon>Desulfovibrionales</taxon>
        <taxon>Desulfovibrionaceae</taxon>
        <taxon>Desulfovibrio</taxon>
    </lineage>
</organism>
<evidence type="ECO:0000256" key="3">
    <source>
        <dbReference type="ARBA" id="ARBA00022723"/>
    </source>
</evidence>
<dbReference type="InterPro" id="IPR041108">
    <property type="entry name" value="PP_kinase_C_1"/>
</dbReference>
<dbReference type="PANTHER" id="PTHR30218:SF0">
    <property type="entry name" value="POLYPHOSPHATE KINASE"/>
    <property type="match status" value="1"/>
</dbReference>
<dbReference type="SUPFAM" id="SSF143724">
    <property type="entry name" value="PHP14-like"/>
    <property type="match status" value="1"/>
</dbReference>
<feature type="compositionally biased region" description="Basic and acidic residues" evidence="10">
    <location>
        <begin position="1"/>
        <end position="18"/>
    </location>
</feature>
<feature type="binding site" evidence="8">
    <location>
        <position position="659"/>
    </location>
    <ligand>
        <name>ATP</name>
        <dbReference type="ChEBI" id="CHEBI:30616"/>
    </ligand>
</feature>
<dbReference type="InterPro" id="IPR036830">
    <property type="entry name" value="PP_kinase_middle_dom_sf"/>
</dbReference>
<accession>A0A9D1PWP6</accession>
<dbReference type="GO" id="GO:0005524">
    <property type="term" value="F:ATP binding"/>
    <property type="evidence" value="ECO:0007669"/>
    <property type="project" value="UniProtKB-KW"/>
</dbReference>
<comment type="caution">
    <text evidence="15">The sequence shown here is derived from an EMBL/GenBank/DDBJ whole genome shotgun (WGS) entry which is preliminary data.</text>
</comment>
<evidence type="ECO:0000256" key="7">
    <source>
        <dbReference type="ARBA" id="ARBA00022842"/>
    </source>
</evidence>
<dbReference type="SUPFAM" id="SSF140356">
    <property type="entry name" value="PPK N-terminal domain-like"/>
    <property type="match status" value="1"/>
</dbReference>
<keyword evidence="2 8" id="KW-0808">Transferase</keyword>
<dbReference type="GO" id="GO:0008976">
    <property type="term" value="F:polyphosphate kinase activity"/>
    <property type="evidence" value="ECO:0007669"/>
    <property type="project" value="UniProtKB-UniRule"/>
</dbReference>
<feature type="domain" description="Polyphosphate kinase N-terminal" evidence="12">
    <location>
        <begin position="69"/>
        <end position="174"/>
    </location>
</feature>
<sequence length="759" mass="85984">MSDKNGQAKDSKSAKAKEGTSAADQELKDADQADKRKEDKSAGTCSVEIPELESCSEADLKDLDCPGLYINREINWLEFNSRVLECALDKSAPLLEQFKFLCIFCNNLDEFFMVRVANVFRQYRSGTAPTGPDRMSPARQLADIRRRVMTMTSICQDHWRKKLVHQLAERGLRFVRYADLSEKQRRFLSDYFTNEIYPVLTPQAIDPTHPFPTISNVSLNFLVQLRDKQGNRHFARVRCPGNMSRLIFVPRSKEGKSYAQLGLVSNMRDTDILLLEDMVQEYLSTLFPGYEVVSSGCFRITRNTDVEIEEDEADDLLEAVKDLVDQRRFGDVVRLETAHGMPADLREFLIKKLRLKPFQVYTVRGPMAFADLMPLYGVDRPALKIPGQPGHALQLHSDIFSRLREGDVLLHHPYDSFTTVLDFIKTASTDPAVIAIKQTLYRVGNNSPIVASLVDARRRGKQVTAVVELKARFDEERNITWAEELEAAGVNVVYGLVGMKIHAKLCLVVRREEKGVMRYVHIGTGNYNASTAKIYTDMGLLTCNQDICSDVTDLFNVMTGYAVRNQYRRLLVSPVTIRPGLLELIRQEIATHKEYGNGEIVLKCNQLVDARLIRALYRASQAGVKVRLIIRGICCLRPGLPGISENITVTSIVGRFLEHVRAYWFHANGANLLYIGSADLMPRNLDHRIEVLVPILDEDKKAYIREHVLGWQLDDNQQAWRELPDGSYVKVEPEKGAPLINAQEMLLKEATSKKDDDLG</sequence>
<dbReference type="Gene3D" id="1.20.58.310">
    <property type="entry name" value="Polyphosphate kinase N-terminal domain"/>
    <property type="match status" value="1"/>
</dbReference>
<evidence type="ECO:0000256" key="8">
    <source>
        <dbReference type="HAMAP-Rule" id="MF_00347"/>
    </source>
</evidence>
<keyword evidence="7 8" id="KW-0460">Magnesium</keyword>
<dbReference type="CDD" id="cd09165">
    <property type="entry name" value="PLDc_PaPPK1_C1_like"/>
    <property type="match status" value="1"/>
</dbReference>
<evidence type="ECO:0000256" key="10">
    <source>
        <dbReference type="SAM" id="MobiDB-lite"/>
    </source>
</evidence>
<keyword evidence="3 8" id="KW-0479">Metal-binding</keyword>
<dbReference type="Pfam" id="PF13089">
    <property type="entry name" value="PP_kinase_N"/>
    <property type="match status" value="1"/>
</dbReference>
<feature type="compositionally biased region" description="Basic and acidic residues" evidence="10">
    <location>
        <begin position="25"/>
        <end position="41"/>
    </location>
</feature>
<dbReference type="InterPro" id="IPR036832">
    <property type="entry name" value="PPK_N_dom_sf"/>
</dbReference>
<evidence type="ECO:0000256" key="1">
    <source>
        <dbReference type="ARBA" id="ARBA00022553"/>
    </source>
</evidence>
<evidence type="ECO:0000256" key="2">
    <source>
        <dbReference type="ARBA" id="ARBA00022679"/>
    </source>
</evidence>
<dbReference type="InterPro" id="IPR025200">
    <property type="entry name" value="PPK_C_dom2"/>
</dbReference>
<evidence type="ECO:0000259" key="14">
    <source>
        <dbReference type="Pfam" id="PF17941"/>
    </source>
</evidence>
<evidence type="ECO:0000259" key="12">
    <source>
        <dbReference type="Pfam" id="PF13089"/>
    </source>
</evidence>
<gene>
    <name evidence="15" type="primary">ppk1</name>
    <name evidence="8" type="synonym">ppk</name>
    <name evidence="15" type="ORF">H9894_05930</name>
</gene>
<feature type="binding site" evidence="8">
    <location>
        <position position="442"/>
    </location>
    <ligand>
        <name>Mg(2+)</name>
        <dbReference type="ChEBI" id="CHEBI:18420"/>
    </ligand>
</feature>
<dbReference type="NCBIfam" id="NF003921">
    <property type="entry name" value="PRK05443.2-2"/>
    <property type="match status" value="1"/>
</dbReference>
<dbReference type="NCBIfam" id="TIGR03705">
    <property type="entry name" value="poly_P_kin"/>
    <property type="match status" value="1"/>
</dbReference>
<dbReference type="SUPFAM" id="SSF56024">
    <property type="entry name" value="Phospholipase D/nuclease"/>
    <property type="match status" value="2"/>
</dbReference>
<dbReference type="InterPro" id="IPR003414">
    <property type="entry name" value="PP_kinase"/>
</dbReference>
<dbReference type="InterPro" id="IPR024953">
    <property type="entry name" value="PP_kinase_middle"/>
</dbReference>
<keyword evidence="1 8" id="KW-0597">Phosphoprotein</keyword>
<keyword evidence="6 8" id="KW-0067">ATP-binding</keyword>
<comment type="similarity">
    <text evidence="8 9">Belongs to the polyphosphate kinase 1 (PPK1) family.</text>
</comment>
<evidence type="ECO:0000313" key="16">
    <source>
        <dbReference type="Proteomes" id="UP000886752"/>
    </source>
</evidence>
<dbReference type="CDD" id="cd09168">
    <property type="entry name" value="PLDc_PaPPK1_C2_like"/>
    <property type="match status" value="1"/>
</dbReference>
<comment type="PTM">
    <text evidence="8 9">An intermediate of this reaction is the autophosphorylated ppk in which a phosphate is covalently linked to a histidine residue through a N-P bond.</text>
</comment>
<dbReference type="FunFam" id="3.30.870.10:FF:000001">
    <property type="entry name" value="Polyphosphate kinase"/>
    <property type="match status" value="1"/>
</dbReference>
<dbReference type="Pfam" id="PF17941">
    <property type="entry name" value="PP_kinase_C_1"/>
    <property type="match status" value="1"/>
</dbReference>
<evidence type="ECO:0000259" key="11">
    <source>
        <dbReference type="Pfam" id="PF02503"/>
    </source>
</evidence>
<reference evidence="15" key="1">
    <citation type="journal article" date="2021" name="PeerJ">
        <title>Extensive microbial diversity within the chicken gut microbiome revealed by metagenomics and culture.</title>
        <authorList>
            <person name="Gilroy R."/>
            <person name="Ravi A."/>
            <person name="Getino M."/>
            <person name="Pursley I."/>
            <person name="Horton D.L."/>
            <person name="Alikhan N.F."/>
            <person name="Baker D."/>
            <person name="Gharbi K."/>
            <person name="Hall N."/>
            <person name="Watson M."/>
            <person name="Adriaenssens E.M."/>
            <person name="Foster-Nyarko E."/>
            <person name="Jarju S."/>
            <person name="Secka A."/>
            <person name="Antonio M."/>
            <person name="Oren A."/>
            <person name="Chaudhuri R.R."/>
            <person name="La Ragione R."/>
            <person name="Hildebrand F."/>
            <person name="Pallen M.J."/>
        </authorList>
    </citation>
    <scope>NUCLEOTIDE SEQUENCE</scope>
    <source>
        <strain evidence="15">ChiHecec2B26-446</strain>
    </source>
</reference>
<dbReference type="PIRSF" id="PIRSF015589">
    <property type="entry name" value="PP_kinase"/>
    <property type="match status" value="1"/>
</dbReference>
<dbReference type="NCBIfam" id="NF003918">
    <property type="entry name" value="PRK05443.1-2"/>
    <property type="match status" value="1"/>
</dbReference>
<keyword evidence="4 8" id="KW-0547">Nucleotide-binding</keyword>
<dbReference type="Pfam" id="PF02503">
    <property type="entry name" value="PP_kinase"/>
    <property type="match status" value="1"/>
</dbReference>
<evidence type="ECO:0000259" key="13">
    <source>
        <dbReference type="Pfam" id="PF13090"/>
    </source>
</evidence>
<feature type="domain" description="Polyphosphate kinase middle" evidence="11">
    <location>
        <begin position="183"/>
        <end position="374"/>
    </location>
</feature>
<dbReference type="InterPro" id="IPR025198">
    <property type="entry name" value="PPK_N_dom"/>
</dbReference>
<evidence type="ECO:0000313" key="15">
    <source>
        <dbReference type="EMBL" id="HIW00713.1"/>
    </source>
</evidence>
<proteinExistence type="inferred from homology"/>
<name>A0A9D1PWP6_9BACT</name>
<comment type="function">
    <text evidence="8 9">Catalyzes the reversible transfer of the terminal phosphate of ATP to form a long-chain polyphosphate (polyP).</text>
</comment>
<dbReference type="Pfam" id="PF13090">
    <property type="entry name" value="PP_kinase_C"/>
    <property type="match status" value="1"/>
</dbReference>
<feature type="domain" description="Polyphosphate kinase C-terminal" evidence="13">
    <location>
        <begin position="570"/>
        <end position="742"/>
    </location>
</feature>
<comment type="cofactor">
    <cofactor evidence="8">
        <name>Mg(2+)</name>
        <dbReference type="ChEBI" id="CHEBI:18420"/>
    </cofactor>
</comment>
<feature type="region of interest" description="Disordered" evidence="10">
    <location>
        <begin position="1"/>
        <end position="42"/>
    </location>
</feature>
<dbReference type="NCBIfam" id="NF003917">
    <property type="entry name" value="PRK05443.1-1"/>
    <property type="match status" value="1"/>
</dbReference>
<dbReference type="PANTHER" id="PTHR30218">
    <property type="entry name" value="POLYPHOSPHATE KINASE"/>
    <property type="match status" value="1"/>
</dbReference>
<dbReference type="HAMAP" id="MF_00347">
    <property type="entry name" value="Polyphosphate_kinase"/>
    <property type="match status" value="1"/>
</dbReference>
<feature type="active site" description="Phosphohistidine intermediate" evidence="8">
    <location>
        <position position="502"/>
    </location>
</feature>
<dbReference type="GO" id="GO:0046872">
    <property type="term" value="F:metal ion binding"/>
    <property type="evidence" value="ECO:0007669"/>
    <property type="project" value="UniProtKB-KW"/>
</dbReference>
<reference evidence="15" key="2">
    <citation type="submission" date="2021-04" db="EMBL/GenBank/DDBJ databases">
        <authorList>
            <person name="Gilroy R."/>
        </authorList>
    </citation>
    <scope>NUCLEOTIDE SEQUENCE</scope>
    <source>
        <strain evidence="15">ChiHecec2B26-446</strain>
    </source>
</reference>
<dbReference type="Gene3D" id="3.30.1840.10">
    <property type="entry name" value="Polyphosphate kinase middle domain"/>
    <property type="match status" value="1"/>
</dbReference>
<comment type="catalytic activity">
    <reaction evidence="8 9">
        <text>[phosphate](n) + ATP = [phosphate](n+1) + ADP</text>
        <dbReference type="Rhea" id="RHEA:19573"/>
        <dbReference type="Rhea" id="RHEA-COMP:9859"/>
        <dbReference type="Rhea" id="RHEA-COMP:14280"/>
        <dbReference type="ChEBI" id="CHEBI:16838"/>
        <dbReference type="ChEBI" id="CHEBI:30616"/>
        <dbReference type="ChEBI" id="CHEBI:456216"/>
        <dbReference type="EC" id="2.7.4.1"/>
    </reaction>
</comment>
<evidence type="ECO:0000256" key="6">
    <source>
        <dbReference type="ARBA" id="ARBA00022840"/>
    </source>
</evidence>
<dbReference type="GO" id="GO:0009358">
    <property type="term" value="C:polyphosphate kinase complex"/>
    <property type="evidence" value="ECO:0007669"/>
    <property type="project" value="InterPro"/>
</dbReference>
<feature type="binding site" evidence="8">
    <location>
        <position position="631"/>
    </location>
    <ligand>
        <name>ATP</name>
        <dbReference type="ChEBI" id="CHEBI:30616"/>
    </ligand>
</feature>